<dbReference type="PROSITE" id="PS00421">
    <property type="entry name" value="TM4_1"/>
    <property type="match status" value="1"/>
</dbReference>
<evidence type="ECO:0000256" key="6">
    <source>
        <dbReference type="RuleBase" id="RU361218"/>
    </source>
</evidence>
<feature type="transmembrane region" description="Helical" evidence="6">
    <location>
        <begin position="200"/>
        <end position="226"/>
    </location>
</feature>
<keyword evidence="4 6" id="KW-1133">Transmembrane helix</keyword>
<dbReference type="InterPro" id="IPR008952">
    <property type="entry name" value="Tetraspanin_EC2_sf"/>
</dbReference>
<protein>
    <recommendedName>
        <fullName evidence="6">Tetraspanin</fullName>
    </recommendedName>
</protein>
<accession>A0A9P0FFE7</accession>
<keyword evidence="5 6" id="KW-0472">Membrane</keyword>
<dbReference type="PANTHER" id="PTHR19282">
    <property type="entry name" value="TETRASPANIN"/>
    <property type="match status" value="1"/>
</dbReference>
<dbReference type="AlphaFoldDB" id="A0A9P0FFE7"/>
<evidence type="ECO:0000256" key="4">
    <source>
        <dbReference type="ARBA" id="ARBA00022989"/>
    </source>
</evidence>
<dbReference type="SUPFAM" id="SSF48652">
    <property type="entry name" value="Tetraspanin"/>
    <property type="match status" value="1"/>
</dbReference>
<evidence type="ECO:0000313" key="7">
    <source>
        <dbReference type="EMBL" id="CAH0554426.1"/>
    </source>
</evidence>
<keyword evidence="3 6" id="KW-0812">Transmembrane</keyword>
<evidence type="ECO:0000256" key="1">
    <source>
        <dbReference type="ARBA" id="ARBA00004141"/>
    </source>
</evidence>
<name>A0A9P0FFE7_BRAAE</name>
<feature type="transmembrane region" description="Helical" evidence="6">
    <location>
        <begin position="51"/>
        <end position="75"/>
    </location>
</feature>
<organism evidence="7 8">
    <name type="scientific">Brassicogethes aeneus</name>
    <name type="common">Rape pollen beetle</name>
    <name type="synonym">Meligethes aeneus</name>
    <dbReference type="NCBI Taxonomy" id="1431903"/>
    <lineage>
        <taxon>Eukaryota</taxon>
        <taxon>Metazoa</taxon>
        <taxon>Ecdysozoa</taxon>
        <taxon>Arthropoda</taxon>
        <taxon>Hexapoda</taxon>
        <taxon>Insecta</taxon>
        <taxon>Pterygota</taxon>
        <taxon>Neoptera</taxon>
        <taxon>Endopterygota</taxon>
        <taxon>Coleoptera</taxon>
        <taxon>Polyphaga</taxon>
        <taxon>Cucujiformia</taxon>
        <taxon>Nitidulidae</taxon>
        <taxon>Meligethinae</taxon>
        <taxon>Brassicogethes</taxon>
    </lineage>
</organism>
<reference evidence="7" key="1">
    <citation type="submission" date="2021-12" db="EMBL/GenBank/DDBJ databases">
        <authorList>
            <person name="King R."/>
        </authorList>
    </citation>
    <scope>NUCLEOTIDE SEQUENCE</scope>
</reference>
<dbReference type="CDD" id="cd03127">
    <property type="entry name" value="tetraspanin_LEL"/>
    <property type="match status" value="1"/>
</dbReference>
<comment type="similarity">
    <text evidence="2 6">Belongs to the tetraspanin (TM4SF) family.</text>
</comment>
<keyword evidence="8" id="KW-1185">Reference proteome</keyword>
<dbReference type="InterPro" id="IPR018503">
    <property type="entry name" value="Tetraspanin_CS"/>
</dbReference>
<dbReference type="OrthoDB" id="10033535at2759"/>
<dbReference type="Gene3D" id="1.10.1450.10">
    <property type="entry name" value="Tetraspanin"/>
    <property type="match status" value="1"/>
</dbReference>
<evidence type="ECO:0000313" key="8">
    <source>
        <dbReference type="Proteomes" id="UP001154078"/>
    </source>
</evidence>
<comment type="subcellular location">
    <subcellularLocation>
        <location evidence="1 6">Membrane</location>
        <topology evidence="1 6">Multi-pass membrane protein</topology>
    </subcellularLocation>
</comment>
<dbReference type="InterPro" id="IPR000301">
    <property type="entry name" value="Tetraspanin_animals"/>
</dbReference>
<evidence type="ECO:0000256" key="3">
    <source>
        <dbReference type="ARBA" id="ARBA00022692"/>
    </source>
</evidence>
<dbReference type="Pfam" id="PF00335">
    <property type="entry name" value="Tetraspanin"/>
    <property type="match status" value="1"/>
</dbReference>
<evidence type="ECO:0000256" key="2">
    <source>
        <dbReference type="ARBA" id="ARBA00006840"/>
    </source>
</evidence>
<dbReference type="EMBL" id="OV121135">
    <property type="protein sequence ID" value="CAH0554426.1"/>
    <property type="molecule type" value="Genomic_DNA"/>
</dbReference>
<dbReference type="PIRSF" id="PIRSF002419">
    <property type="entry name" value="Tetraspanin"/>
    <property type="match status" value="1"/>
</dbReference>
<dbReference type="Proteomes" id="UP001154078">
    <property type="component" value="Chromosome 4"/>
</dbReference>
<proteinExistence type="inferred from homology"/>
<sequence length="236" mass="26065">MVSGGMTCVKYLIFLFNLLFVISGITLLVVGGTVLLFYAHYSNFVYPSYQSAPIVLIIVGIIIFVIAFFGCCGAVKENHCMIITFSIFLLVIVTLELAAGIVGYIRRNDVEVMLENKLNSTMYQYNTDMKIRNSWDIAQHEAVCCGMTGPEDWVKINNGNKTLPHTCCPDTPDDGSCKLGSPNVIQDSCMVKLKEMMQQYGAYIGAVGIGIALSQFIGVIFACCLARSIRREYETV</sequence>
<feature type="transmembrane region" description="Helical" evidence="6">
    <location>
        <begin position="82"/>
        <end position="105"/>
    </location>
</feature>
<dbReference type="PANTHER" id="PTHR19282:SF482">
    <property type="entry name" value="FI23944P1-RELATED"/>
    <property type="match status" value="1"/>
</dbReference>
<dbReference type="PRINTS" id="PR00259">
    <property type="entry name" value="TMFOUR"/>
</dbReference>
<dbReference type="GO" id="GO:0005886">
    <property type="term" value="C:plasma membrane"/>
    <property type="evidence" value="ECO:0007669"/>
    <property type="project" value="TreeGrafter"/>
</dbReference>
<evidence type="ECO:0000256" key="5">
    <source>
        <dbReference type="ARBA" id="ARBA00023136"/>
    </source>
</evidence>
<dbReference type="InterPro" id="IPR018499">
    <property type="entry name" value="Tetraspanin/Peripherin"/>
</dbReference>
<feature type="transmembrane region" description="Helical" evidence="6">
    <location>
        <begin position="12"/>
        <end position="39"/>
    </location>
</feature>
<gene>
    <name evidence="7" type="ORF">MELIAE_LOCUS6019</name>
</gene>